<feature type="compositionally biased region" description="Basic residues" evidence="1">
    <location>
        <begin position="121"/>
        <end position="137"/>
    </location>
</feature>
<sequence length="246" mass="27870">MPLRGHWCGRGRCGHDLCHGEHVPACQDRRRLHGDGRRRRRRAHRVGLPPARRPLDRRARRRRPRAADRRDDGLVVRPARRRGRRRRRPGHPRGGPGRGGHAARRTGGDERHRGGDVRGGRRERRRTHLPRRVPHPHRGLDRPPHRHRHRVPQARPRRRRPPVPCGVPAAVARLLGGGHPGNSGRVALRPLPRRGQALIPEGLGRAVARERTPPLGRRRGARKGARPCPSAPMGPVRACAEARRTR</sequence>
<name>A0A3N1CZJ8_9ACTN</name>
<protein>
    <submittedName>
        <fullName evidence="2">Uncharacterized protein</fullName>
    </submittedName>
</protein>
<organism evidence="2 3">
    <name type="scientific">Actinocorallia herbida</name>
    <dbReference type="NCBI Taxonomy" id="58109"/>
    <lineage>
        <taxon>Bacteria</taxon>
        <taxon>Bacillati</taxon>
        <taxon>Actinomycetota</taxon>
        <taxon>Actinomycetes</taxon>
        <taxon>Streptosporangiales</taxon>
        <taxon>Thermomonosporaceae</taxon>
        <taxon>Actinocorallia</taxon>
    </lineage>
</organism>
<dbReference type="AlphaFoldDB" id="A0A3N1CZJ8"/>
<feature type="region of interest" description="Disordered" evidence="1">
    <location>
        <begin position="33"/>
        <end position="164"/>
    </location>
</feature>
<dbReference type="EMBL" id="RJKE01000001">
    <property type="protein sequence ID" value="ROO86208.1"/>
    <property type="molecule type" value="Genomic_DNA"/>
</dbReference>
<feature type="compositionally biased region" description="Basic and acidic residues" evidence="1">
    <location>
        <begin position="65"/>
        <end position="74"/>
    </location>
</feature>
<proteinExistence type="predicted"/>
<gene>
    <name evidence="2" type="ORF">EDD29_3771</name>
</gene>
<evidence type="ECO:0000313" key="3">
    <source>
        <dbReference type="Proteomes" id="UP000272400"/>
    </source>
</evidence>
<evidence type="ECO:0000256" key="1">
    <source>
        <dbReference type="SAM" id="MobiDB-lite"/>
    </source>
</evidence>
<feature type="compositionally biased region" description="Basic residues" evidence="1">
    <location>
        <begin position="36"/>
        <end position="45"/>
    </location>
</feature>
<reference evidence="2 3" key="1">
    <citation type="submission" date="2018-11" db="EMBL/GenBank/DDBJ databases">
        <title>Sequencing the genomes of 1000 actinobacteria strains.</title>
        <authorList>
            <person name="Klenk H.-P."/>
        </authorList>
    </citation>
    <scope>NUCLEOTIDE SEQUENCE [LARGE SCALE GENOMIC DNA]</scope>
    <source>
        <strain evidence="2 3">DSM 44254</strain>
    </source>
</reference>
<feature type="compositionally biased region" description="Basic residues" evidence="1">
    <location>
        <begin position="78"/>
        <end position="91"/>
    </location>
</feature>
<feature type="region of interest" description="Disordered" evidence="1">
    <location>
        <begin position="206"/>
        <end position="246"/>
    </location>
</feature>
<feature type="compositionally biased region" description="Basic and acidic residues" evidence="1">
    <location>
        <begin position="106"/>
        <end position="120"/>
    </location>
</feature>
<accession>A0A3N1CZJ8</accession>
<evidence type="ECO:0000313" key="2">
    <source>
        <dbReference type="EMBL" id="ROO86208.1"/>
    </source>
</evidence>
<dbReference type="Proteomes" id="UP000272400">
    <property type="component" value="Unassembled WGS sequence"/>
</dbReference>
<keyword evidence="3" id="KW-1185">Reference proteome</keyword>
<comment type="caution">
    <text evidence="2">The sequence shown here is derived from an EMBL/GenBank/DDBJ whole genome shotgun (WGS) entry which is preliminary data.</text>
</comment>
<feature type="compositionally biased region" description="Basic residues" evidence="1">
    <location>
        <begin position="144"/>
        <end position="161"/>
    </location>
</feature>
<feature type="compositionally biased region" description="Basic residues" evidence="1">
    <location>
        <begin position="216"/>
        <end position="225"/>
    </location>
</feature>